<comment type="caution">
    <text evidence="1">The sequence shown here is derived from an EMBL/GenBank/DDBJ whole genome shotgun (WGS) entry which is preliminary data.</text>
</comment>
<proteinExistence type="predicted"/>
<reference evidence="1" key="1">
    <citation type="submission" date="2023-02" db="EMBL/GenBank/DDBJ databases">
        <title>Genome of toxic invasive species Heracleum sosnowskyi carries increased number of genes despite the absence of recent whole-genome duplications.</title>
        <authorList>
            <person name="Schelkunov M."/>
            <person name="Shtratnikova V."/>
            <person name="Makarenko M."/>
            <person name="Klepikova A."/>
            <person name="Omelchenko D."/>
            <person name="Novikova G."/>
            <person name="Obukhova E."/>
            <person name="Bogdanov V."/>
            <person name="Penin A."/>
            <person name="Logacheva M."/>
        </authorList>
    </citation>
    <scope>NUCLEOTIDE SEQUENCE</scope>
    <source>
        <strain evidence="1">Hsosn_3</strain>
        <tissue evidence="1">Leaf</tissue>
    </source>
</reference>
<organism evidence="1 2">
    <name type="scientific">Heracleum sosnowskyi</name>
    <dbReference type="NCBI Taxonomy" id="360622"/>
    <lineage>
        <taxon>Eukaryota</taxon>
        <taxon>Viridiplantae</taxon>
        <taxon>Streptophyta</taxon>
        <taxon>Embryophyta</taxon>
        <taxon>Tracheophyta</taxon>
        <taxon>Spermatophyta</taxon>
        <taxon>Magnoliopsida</taxon>
        <taxon>eudicotyledons</taxon>
        <taxon>Gunneridae</taxon>
        <taxon>Pentapetalae</taxon>
        <taxon>asterids</taxon>
        <taxon>campanulids</taxon>
        <taxon>Apiales</taxon>
        <taxon>Apiaceae</taxon>
        <taxon>Apioideae</taxon>
        <taxon>apioid superclade</taxon>
        <taxon>Tordylieae</taxon>
        <taxon>Tordyliinae</taxon>
        <taxon>Heracleum</taxon>
    </lineage>
</organism>
<dbReference type="EMBL" id="JAUIZM010000003">
    <property type="protein sequence ID" value="KAK1393238.1"/>
    <property type="molecule type" value="Genomic_DNA"/>
</dbReference>
<dbReference type="AlphaFoldDB" id="A0AAD8IYE1"/>
<dbReference type="Proteomes" id="UP001237642">
    <property type="component" value="Unassembled WGS sequence"/>
</dbReference>
<gene>
    <name evidence="1" type="ORF">POM88_012294</name>
</gene>
<evidence type="ECO:0000313" key="1">
    <source>
        <dbReference type="EMBL" id="KAK1393238.1"/>
    </source>
</evidence>
<evidence type="ECO:0000313" key="2">
    <source>
        <dbReference type="Proteomes" id="UP001237642"/>
    </source>
</evidence>
<reference evidence="1" key="2">
    <citation type="submission" date="2023-05" db="EMBL/GenBank/DDBJ databases">
        <authorList>
            <person name="Schelkunov M.I."/>
        </authorList>
    </citation>
    <scope>NUCLEOTIDE SEQUENCE</scope>
    <source>
        <strain evidence="1">Hsosn_3</strain>
        <tissue evidence="1">Leaf</tissue>
    </source>
</reference>
<name>A0AAD8IYE1_9APIA</name>
<sequence>MSFYGIRPYSLVLLQYDGGVNFRVQLYSPYATELKYSNYEHSASCDLLYNKIQLAKFSSMFTYNAFDNFSGVYHLVIETKHLVGAKMLPVSSFFLCMSAIEFG</sequence>
<protein>
    <submittedName>
        <fullName evidence="1">Uncharacterized protein</fullName>
    </submittedName>
</protein>
<accession>A0AAD8IYE1</accession>
<keyword evidence="2" id="KW-1185">Reference proteome</keyword>